<keyword evidence="1" id="KW-1133">Transmembrane helix</keyword>
<evidence type="ECO:0000313" key="3">
    <source>
        <dbReference type="Proteomes" id="UP001234495"/>
    </source>
</evidence>
<accession>A0ABT9ZM33</accession>
<dbReference type="RefSeq" id="WP_307344699.1">
    <property type="nucleotide sequence ID" value="NZ_JAUSUD010000022.1"/>
</dbReference>
<name>A0ABT9ZM33_9BACI</name>
<keyword evidence="1" id="KW-0472">Membrane</keyword>
<dbReference type="Proteomes" id="UP001234495">
    <property type="component" value="Unassembled WGS sequence"/>
</dbReference>
<sequence length="146" mass="17047">MKKLRNRLIFHFTLQFITISIAIALIVIVLLFILLNYIAKDEMKRNIAVGTLEGIFNETELYEDKAIIPNNWKEILKPRQMWVQVINNNGDVIGEFNTPRDLPSNYDISDILSIEKNQELEGYTVLSRLDNTYEELYYFILGESIS</sequence>
<evidence type="ECO:0000313" key="2">
    <source>
        <dbReference type="EMBL" id="MDQ0232578.1"/>
    </source>
</evidence>
<proteinExistence type="predicted"/>
<feature type="transmembrane region" description="Helical" evidence="1">
    <location>
        <begin position="12"/>
        <end position="35"/>
    </location>
</feature>
<dbReference type="EMBL" id="JAUSUD010000022">
    <property type="protein sequence ID" value="MDQ0232578.1"/>
    <property type="molecule type" value="Genomic_DNA"/>
</dbReference>
<keyword evidence="1" id="KW-0812">Transmembrane</keyword>
<evidence type="ECO:0008006" key="4">
    <source>
        <dbReference type="Google" id="ProtNLM"/>
    </source>
</evidence>
<keyword evidence="3" id="KW-1185">Reference proteome</keyword>
<comment type="caution">
    <text evidence="2">The sequence shown here is derived from an EMBL/GenBank/DDBJ whole genome shotgun (WGS) entry which is preliminary data.</text>
</comment>
<protein>
    <recommendedName>
        <fullName evidence="4">Sensor histidine kinase</fullName>
    </recommendedName>
</protein>
<organism evidence="2 3">
    <name type="scientific">Metabacillus malikii</name>
    <dbReference type="NCBI Taxonomy" id="1504265"/>
    <lineage>
        <taxon>Bacteria</taxon>
        <taxon>Bacillati</taxon>
        <taxon>Bacillota</taxon>
        <taxon>Bacilli</taxon>
        <taxon>Bacillales</taxon>
        <taxon>Bacillaceae</taxon>
        <taxon>Metabacillus</taxon>
    </lineage>
</organism>
<reference evidence="2 3" key="1">
    <citation type="submission" date="2023-07" db="EMBL/GenBank/DDBJ databases">
        <title>Genomic Encyclopedia of Type Strains, Phase IV (KMG-IV): sequencing the most valuable type-strain genomes for metagenomic binning, comparative biology and taxonomic classification.</title>
        <authorList>
            <person name="Goeker M."/>
        </authorList>
    </citation>
    <scope>NUCLEOTIDE SEQUENCE [LARGE SCALE GENOMIC DNA]</scope>
    <source>
        <strain evidence="2 3">DSM 29005</strain>
    </source>
</reference>
<evidence type="ECO:0000256" key="1">
    <source>
        <dbReference type="SAM" id="Phobius"/>
    </source>
</evidence>
<gene>
    <name evidence="2" type="ORF">J2S19_003900</name>
</gene>